<dbReference type="Gene3D" id="2.130.10.10">
    <property type="entry name" value="YVTN repeat-like/Quinoprotein amine dehydrogenase"/>
    <property type="match status" value="2"/>
</dbReference>
<evidence type="ECO:0000313" key="5">
    <source>
        <dbReference type="Proteomes" id="UP000699462"/>
    </source>
</evidence>
<dbReference type="PANTHER" id="PTHR13950:SF9">
    <property type="entry name" value="RABCONNECTIN-3A"/>
    <property type="match status" value="1"/>
</dbReference>
<proteinExistence type="predicted"/>
<dbReference type="EMBL" id="JTDF01002093">
    <property type="protein sequence ID" value="KAF8569194.1"/>
    <property type="molecule type" value="Genomic_DNA"/>
</dbReference>
<protein>
    <recommendedName>
        <fullName evidence="3">RAVE complex protein Rav1 C-terminal domain-containing protein</fullName>
    </recommendedName>
</protein>
<dbReference type="InterPro" id="IPR036322">
    <property type="entry name" value="WD40_repeat_dom_sf"/>
</dbReference>
<name>A0A8T0DQ95_9TREM</name>
<dbReference type="PROSITE" id="PS50294">
    <property type="entry name" value="WD_REPEATS_REGION"/>
    <property type="match status" value="1"/>
</dbReference>
<feature type="compositionally biased region" description="Low complexity" evidence="2">
    <location>
        <begin position="2990"/>
        <end position="2999"/>
    </location>
</feature>
<feature type="compositionally biased region" description="Basic and acidic residues" evidence="2">
    <location>
        <begin position="2448"/>
        <end position="2459"/>
    </location>
</feature>
<sequence length="3550" mass="384492">MKSLLLDSVARSFAIPMDGVGDFPADSSQMVSLADHLGLFDQSLATILSEWQHAPDVVLSVHPADGSLIVWYVHGLDMSVSNPAGIRTQYTPLLEEGLRRINVESAFTTTPNLGCRLTHVTTSLRSRLHEAFPLGEAASVLPGIFLFLTATPKSRYSLQMLQTGCTPTSDLFASRDISTLFCRLLVLNHSLQLLNRSPTGQETGSAVHVDGRRVWKQSVLNGLSEAQLLWSSFDTKVHRAQYVAMVTRHVNGSLRYWRLDVSASSHFQWIVSVNGSARLSGHRFHTEAIVPHPLLPLVLTSSHYSHNSICEATPVESIQPTSPTISNVTSESHSEVILWRVGPVGPLTSTTGSLEHCSTHCHHNTDPKRQTRFTNDLSDSSNTSGGTFSEGGLFEVARIDVSEPGQSHTWFDDLAWFPCMVTTSLTSYPVALFLGNLSSLSDSPGTGQLGFFLAFTDTGEDLSVCLNKAHEDRSATEPNRFATLANSDTSGCILRLRPTLPSSSRTGRTRPPGRQRAVPETLLLHVFPSELIPGTKLDQSDAQSTENRVHSTYLIVRLTRWQFAPHQASTRSESQSTGSEETRLEMWRVNVVADTGFATDSGASELASPVSLSSLDELLFGTEKLCDCELPLPEGVSMIRAEVSAAHVSWAALSTYNAPPPYLIASACSDGCLRFWRCDVVPSSNQLADSPPHQSTTQLRCVWSEWQMPLTHTLSSCIELDSRRAPKVLDIDCAYSGRIAVAYAPRGDDHLANDHCTSALVDPNVSKVLVAVYECESSGGCEWILEDTIDLTADLRHNTKVPVCVQLDWVSTEDGGHLLSIMLGSRVLVYAATCQNVTTSSSQGHPQTASTLMTSLGEVYLSWIRVATTNVHTTYVPDPATSSTESPIPISGRHRRVIWLRDGLLLVGVSAEMYVYSQWPSETAGVHVETIPIIGASHALPASKKKANDNAHSDAIDSVKVTESDVNDSTVSTSASLTVARLTKTYSAYLLKPSPSSALLTSPVANATVLSPVISSANKTIATNALPPVAAGVFRSTVQPTVTAPPVDAMYSTLLPNLGLFESIQVFNPVLPQFHPRQLLEWMNFGRLRRVQTILAHLTRCLNALTPVSTVVGPRTSRSARATSVSDSTHQSSRRVSLGTELIGSAPPNNPVSSAPSNNVGPVGGAPGGTMLEAQAIPPVPLYVLLAVDSLQAEDLVTSEPEHATAFDPMDELTSFTPTQESELFKIQDDTDSPSDLEDGSPFLQTDVGTHGKYRTTRAGSSIVNKVTSSCAAMSMWSLKPTSLAAISQFRPEDARLLADHLAIRQLPGLSPLDQMYLLGIADLMANTQTDITERLSGLESRKKKNEKINTSISESAKVADVRFHAQHNQGLDECGLRFLLTVQLYSYLSRTLPPARRAQLLSSGLTNSSSAWAFHSEAEEELLARIPTKQFAAGSEELTWVEFKRYGCGWWIRSDALLRRCAEKIARTAFQTTKDPMESAVFYLAMHKAKILAGLFKSIGNKTLENFFRSDFNPGSPACRQAKLNAFRLLSQHRYMQAAGLFLLADCLDDAVRVCLDTLKDLQLAVVLARLYTSTVPVPENLSTDSPYLRLLRQHVITNEDPFIRSMAFWTLGDPLAALQTLLEGPQPIDHTSTPNSPSKSSAEAQSPQHPQSLGCKSTLIGSVDSDKLPSSRSCGSKTSTSVYPSVFKFYTYLRSHPLVVRQCRLIAPAGADHYALRRLNSLERRLCFRTAHHYSALGCPTLALEVLSKIPALVTSKDLSSMQSDSVSNTSVSGDVVTLKPCSSIPLVSATNLSPSRPQHKPDDNIFTWSADDAFEPIQSSTDRSRFQIEWSDDEKNDLPARPPCRSDTISSIRESGAEPISNADEVVVDLIANQLKFIACLKILSEELSTLAAGAESEGVGLRQHVWHWLEHELAVVHTLTATSQQNRLIWAPDNPDQLRFPVDNLFGQQHTAPEPAVSSWTPLSKEAVGLNDHHCVMNQGPLTTPSFLLSLTPCPSYSGQTHTCLQPALDPSSQQGDITSTTAASILLNASAVSLELREAEHNRLRTRHLWLKAHEAFLTSLINFCGLYGASGVGLPAVRIELLLLLTELHTYPKCPRLVLSSAHPQPDLVPNQSDPGVTPWSTCTMALVDGIPLLRTVLHLHPGALLLPDPIQHIQCMIQDLMACLETLPPPYLTTAILPYPYEPKKVATVSAELTGATVGTNPFCAACARAPTPHRQRRVFLLRNLCAALAVCVHQSLSTGGWFGPGQSSFGIRGIALPASSVMTARSVERLLATKQLLRPNTEPSRWPGLTSLRKYIHAQYEASRSKPSLVPVMPSLMAKKGLSTTLTATTTALRCVNRRYLVGLLAQALAATYLGLVVYAMHTRDACALYRLISVHLDSTTWAKVFGGAYRAKPFRPAAPPGARVSESDSPRGPSKSPAQPPSRPPARPQSRPSATGRYIEIRSGRRKESNSDSSSIPQEVSYTSGGSKTSQRQATPEQSRNSPVPVPGGSKAMNNSETVTVADNLSTLPPPPDEWFVPPQCSMLTCLLERPTKHGALPDDPSLIFDSDDSDPPSGYVSYQKAIADQQRRARQAVRHAQRQHTTSAKREAQRKAKEELRRRLAKHVGLADSSDEDDVDRVAVRIEDLYPELKQETEATQPQTDPKTAESVLQPRWILRLLHLDPDFGDVCCDSGSGWDAEELCMCSGSGDNEAGFYLPEDSSGEESGSGFDESSLHGDLSKTRVLEIEHQWIAGDSYAWRLMRLGIMQLVKREIERLIQLLDFGADDLAVHAPGLVTATRLVEMWSTSYRLGLTAPPALTPKDLNRSVTATPDSHLLPPPQFVPGMELDLAVNPGTTIAAGFCAYSTDQSSQLPSVGATRAMLRLRHLIDPTKTPFQTRDPFSLPAKRLWCYLVRQPNVDDMFIRHVFRKPRPVQCVIVPNSTTTVGAAVTTAVGATSIQAEHSASTASPVPGIGKFPGGTGDEHHKFGQGKTTRHHHHPHQQLQQQTHSTAGNASSLLFDDSIRLVHKEQDPLIAMCINQVNYNCIAIATPKEVIELNVDNLISLPAWYADEVEYDLELMRRPQRRVYPDGDTDDFIVLDSSSSLFGAPGQETVGQAHAGGTGSHNVPTSHVILKRTLPAVYSLAAHPTFPYYLSGTGTGSVHLFEWATAMPVVAGFTNTYALTSAGASGQFPAGSRGARVTAIRFDDSGRRFGLGDADGNFGLWNMQSTTPEKPPYFRCRCHAKGLADFCFVGSSTLVATVGNGGGASSSAGPLLTGVNATSQVTGGEAASSFGTGVASVFGVEQDGANLTLWDTLLPPRRSGVIRVTDPELESPCTAVTHLVPSVNSTGWPACSLFTSNGPERSSNSAGTAMGSLICTARDRVVVVGTKRGDVCFVDLRKPEVLFTFAAHESAVRTVCVDTATDCVLTGGADGNVKIWRLSEHELITSFCGDFYQGRGAAAVAAAALFRGNQSAAIIAATNPGIAEIRLLPLVSGVSLFNQAGGKLAEGSDPTGSVQQPQQNKYSLAAASSACRFLSCGADGGLRMRSLVVRPKPFRVC</sequence>
<dbReference type="GO" id="GO:0043291">
    <property type="term" value="C:RAVE complex"/>
    <property type="evidence" value="ECO:0007669"/>
    <property type="project" value="TreeGrafter"/>
</dbReference>
<gene>
    <name evidence="4" type="ORF">P879_03664</name>
</gene>
<feature type="compositionally biased region" description="Basic and acidic residues" evidence="2">
    <location>
        <begin position="2594"/>
        <end position="2603"/>
    </location>
</feature>
<dbReference type="InterPro" id="IPR001680">
    <property type="entry name" value="WD40_rpt"/>
</dbReference>
<feature type="compositionally biased region" description="Polar residues" evidence="2">
    <location>
        <begin position="372"/>
        <end position="386"/>
    </location>
</feature>
<dbReference type="Pfam" id="PF00400">
    <property type="entry name" value="WD40"/>
    <property type="match status" value="1"/>
</dbReference>
<feature type="region of interest" description="Disordered" evidence="2">
    <location>
        <begin position="1628"/>
        <end position="1654"/>
    </location>
</feature>
<dbReference type="PROSITE" id="PS50082">
    <property type="entry name" value="WD_REPEATS_2"/>
    <property type="match status" value="1"/>
</dbReference>
<dbReference type="PANTHER" id="PTHR13950">
    <property type="entry name" value="RABCONNECTIN-RELATED"/>
    <property type="match status" value="1"/>
</dbReference>
<feature type="compositionally biased region" description="Pro residues" evidence="2">
    <location>
        <begin position="2427"/>
        <end position="2436"/>
    </location>
</feature>
<feature type="repeat" description="WD" evidence="1">
    <location>
        <begin position="3398"/>
        <end position="3439"/>
    </location>
</feature>
<keyword evidence="1" id="KW-0853">WD repeat</keyword>
<evidence type="ECO:0000256" key="2">
    <source>
        <dbReference type="SAM" id="MobiDB-lite"/>
    </source>
</evidence>
<dbReference type="GO" id="GO:0007035">
    <property type="term" value="P:vacuolar acidification"/>
    <property type="evidence" value="ECO:0007669"/>
    <property type="project" value="TreeGrafter"/>
</dbReference>
<feature type="region of interest" description="Disordered" evidence="2">
    <location>
        <begin position="496"/>
        <end position="515"/>
    </location>
</feature>
<feature type="domain" description="RAVE complex protein Rav1 C-terminal" evidence="3">
    <location>
        <begin position="1364"/>
        <end position="1747"/>
    </location>
</feature>
<evidence type="ECO:0000256" key="1">
    <source>
        <dbReference type="PROSITE-ProRule" id="PRU00221"/>
    </source>
</evidence>
<feature type="region of interest" description="Disordered" evidence="2">
    <location>
        <begin position="1114"/>
        <end position="1158"/>
    </location>
</feature>
<dbReference type="Proteomes" id="UP000699462">
    <property type="component" value="Unassembled WGS sequence"/>
</dbReference>
<feature type="region of interest" description="Disordered" evidence="2">
    <location>
        <begin position="2583"/>
        <end position="2603"/>
    </location>
</feature>
<accession>A0A8T0DQ95</accession>
<dbReference type="OrthoDB" id="342131at2759"/>
<feature type="region of interest" description="Disordered" evidence="2">
    <location>
        <begin position="1822"/>
        <end position="1850"/>
    </location>
</feature>
<feature type="region of interest" description="Disordered" evidence="2">
    <location>
        <begin position="1229"/>
        <end position="1249"/>
    </location>
</feature>
<evidence type="ECO:0000259" key="3">
    <source>
        <dbReference type="Pfam" id="PF12234"/>
    </source>
</evidence>
<feature type="compositionally biased region" description="Low complexity" evidence="2">
    <location>
        <begin position="1115"/>
        <end position="1129"/>
    </location>
</feature>
<feature type="region of interest" description="Disordered" evidence="2">
    <location>
        <begin position="2404"/>
        <end position="2503"/>
    </location>
</feature>
<feature type="compositionally biased region" description="Polar residues" evidence="2">
    <location>
        <begin position="1631"/>
        <end position="1654"/>
    </location>
</feature>
<dbReference type="SUPFAM" id="SSF50978">
    <property type="entry name" value="WD40 repeat-like"/>
    <property type="match status" value="1"/>
</dbReference>
<dbReference type="InterPro" id="IPR052208">
    <property type="entry name" value="DmX-like/RAVE_component"/>
</dbReference>
<dbReference type="SMART" id="SM00320">
    <property type="entry name" value="WD40"/>
    <property type="match status" value="5"/>
</dbReference>
<feature type="compositionally biased region" description="Polar residues" evidence="2">
    <location>
        <begin position="2460"/>
        <end position="2491"/>
    </location>
</feature>
<feature type="compositionally biased region" description="Low complexity" evidence="2">
    <location>
        <begin position="497"/>
        <end position="506"/>
    </location>
</feature>
<feature type="region of interest" description="Disordered" evidence="2">
    <location>
        <begin position="357"/>
        <end position="386"/>
    </location>
</feature>
<comment type="caution">
    <text evidence="4">The sequence shown here is derived from an EMBL/GenBank/DDBJ whole genome shotgun (WGS) entry which is preliminary data.</text>
</comment>
<organism evidence="4 5">
    <name type="scientific">Paragonimus westermani</name>
    <dbReference type="NCBI Taxonomy" id="34504"/>
    <lineage>
        <taxon>Eukaryota</taxon>
        <taxon>Metazoa</taxon>
        <taxon>Spiralia</taxon>
        <taxon>Lophotrochozoa</taxon>
        <taxon>Platyhelminthes</taxon>
        <taxon>Trematoda</taxon>
        <taxon>Digenea</taxon>
        <taxon>Plagiorchiida</taxon>
        <taxon>Troglotremata</taxon>
        <taxon>Troglotrematidae</taxon>
        <taxon>Paragonimus</taxon>
    </lineage>
</organism>
<feature type="compositionally biased region" description="Acidic residues" evidence="2">
    <location>
        <begin position="1230"/>
        <end position="1239"/>
    </location>
</feature>
<reference evidence="4 5" key="1">
    <citation type="submission" date="2019-07" db="EMBL/GenBank/DDBJ databases">
        <title>Annotation for the trematode Paragonimus westermani.</title>
        <authorList>
            <person name="Choi Y.-J."/>
        </authorList>
    </citation>
    <scope>NUCLEOTIDE SEQUENCE [LARGE SCALE GENOMIC DNA]</scope>
    <source>
        <strain evidence="4">180907_Pwestermani</strain>
    </source>
</reference>
<dbReference type="Pfam" id="PF12234">
    <property type="entry name" value="Rav1p_C"/>
    <property type="match status" value="1"/>
</dbReference>
<keyword evidence="5" id="KW-1185">Reference proteome</keyword>
<feature type="compositionally biased region" description="Low complexity" evidence="2">
    <location>
        <begin position="1145"/>
        <end position="1158"/>
    </location>
</feature>
<feature type="region of interest" description="Disordered" evidence="2">
    <location>
        <begin position="2966"/>
        <end position="2999"/>
    </location>
</feature>
<evidence type="ECO:0000313" key="4">
    <source>
        <dbReference type="EMBL" id="KAF8569194.1"/>
    </source>
</evidence>
<dbReference type="InterPro" id="IPR015943">
    <property type="entry name" value="WD40/YVTN_repeat-like_dom_sf"/>
</dbReference>
<dbReference type="InterPro" id="IPR022033">
    <property type="entry name" value="Rav1p_C"/>
</dbReference>